<keyword evidence="7" id="KW-0282">Flagellum</keyword>
<evidence type="ECO:0000256" key="3">
    <source>
        <dbReference type="ARBA" id="ARBA00014376"/>
    </source>
</evidence>
<dbReference type="AlphaFoldDB" id="A0A0M2NJV1"/>
<name>A0A0M2NJV1_9FIRM</name>
<dbReference type="InterPro" id="IPR006300">
    <property type="entry name" value="FlgB"/>
</dbReference>
<dbReference type="STRING" id="270498.CHK_1976"/>
<accession>A0A0M2NJV1</accession>
<keyword evidence="8" id="KW-1185">Reference proteome</keyword>
<gene>
    <name evidence="7" type="ORF">CHK_1976</name>
</gene>
<evidence type="ECO:0000256" key="4">
    <source>
        <dbReference type="ARBA" id="ARBA00023143"/>
    </source>
</evidence>
<dbReference type="NCBIfam" id="TIGR01396">
    <property type="entry name" value="FlgB"/>
    <property type="match status" value="1"/>
</dbReference>
<keyword evidence="7" id="KW-0969">Cilium</keyword>
<evidence type="ECO:0000256" key="2">
    <source>
        <dbReference type="ARBA" id="ARBA00009677"/>
    </source>
</evidence>
<comment type="similarity">
    <text evidence="2 6">Belongs to the flagella basal body rod proteins family.</text>
</comment>
<dbReference type="OrthoDB" id="9792068at2"/>
<evidence type="ECO:0000313" key="7">
    <source>
        <dbReference type="EMBL" id="KKI50510.1"/>
    </source>
</evidence>
<evidence type="ECO:0000256" key="1">
    <source>
        <dbReference type="ARBA" id="ARBA00004117"/>
    </source>
</evidence>
<evidence type="ECO:0000256" key="6">
    <source>
        <dbReference type="PIRNR" id="PIRNR002889"/>
    </source>
</evidence>
<keyword evidence="7" id="KW-0966">Cell projection</keyword>
<dbReference type="GO" id="GO:0071973">
    <property type="term" value="P:bacterial-type flagellum-dependent cell motility"/>
    <property type="evidence" value="ECO:0007669"/>
    <property type="project" value="InterPro"/>
</dbReference>
<sequence length="135" mass="15074">MNIFDGVNSLQQGVAASWKRNSVILDNVANNDTPDFKASHVEFESLYKEALQSEEEGGFRHTRTRDTHRTIGAGDSSNVQAAVVKNADTTYRMDGNNVDIDQEMADFAKNVIYYNTLLNKVNGQFNQLRTAIKGQ</sequence>
<dbReference type="Proteomes" id="UP000034076">
    <property type="component" value="Unassembled WGS sequence"/>
</dbReference>
<reference evidence="7 8" key="1">
    <citation type="submission" date="2015-04" db="EMBL/GenBank/DDBJ databases">
        <title>Draft genome sequence of bacteremic isolate Catabacter hongkongensis type strain HKU16T.</title>
        <authorList>
            <person name="Lau S.K."/>
            <person name="Teng J.L."/>
            <person name="Huang Y."/>
            <person name="Curreem S.O."/>
            <person name="Tsui S.K."/>
            <person name="Woo P.C."/>
        </authorList>
    </citation>
    <scope>NUCLEOTIDE SEQUENCE [LARGE SCALE GENOMIC DNA]</scope>
    <source>
        <strain evidence="7 8">HKU16</strain>
    </source>
</reference>
<dbReference type="RefSeq" id="WP_052740494.1">
    <property type="nucleotide sequence ID" value="NZ_LAYJ01000105.1"/>
</dbReference>
<keyword evidence="4 6" id="KW-0975">Bacterial flagellum</keyword>
<organism evidence="7 8">
    <name type="scientific">Christensenella hongkongensis</name>
    <dbReference type="NCBI Taxonomy" id="270498"/>
    <lineage>
        <taxon>Bacteria</taxon>
        <taxon>Bacillati</taxon>
        <taxon>Bacillota</taxon>
        <taxon>Clostridia</taxon>
        <taxon>Christensenellales</taxon>
        <taxon>Christensenellaceae</taxon>
        <taxon>Christensenella</taxon>
    </lineage>
</organism>
<evidence type="ECO:0000313" key="8">
    <source>
        <dbReference type="Proteomes" id="UP000034076"/>
    </source>
</evidence>
<protein>
    <recommendedName>
        <fullName evidence="3 6">Flagellar basal body rod protein FlgB</fullName>
    </recommendedName>
</protein>
<comment type="function">
    <text evidence="5 6">Structural component of flagellum, the bacterial motility apparatus. Part of the rod structure of flagellar basal body.</text>
</comment>
<dbReference type="GO" id="GO:0030694">
    <property type="term" value="C:bacterial-type flagellum basal body, rod"/>
    <property type="evidence" value="ECO:0007669"/>
    <property type="project" value="InterPro"/>
</dbReference>
<dbReference type="PIRSF" id="PIRSF002889">
    <property type="entry name" value="Rod_FlgB"/>
    <property type="match status" value="1"/>
</dbReference>
<comment type="subunit">
    <text evidence="6">The basal body constitutes a major portion of the flagellar organelle and consists of a number of rings mounted on a central rod.</text>
</comment>
<comment type="subcellular location">
    <subcellularLocation>
        <location evidence="1 6">Bacterial flagellum basal body</location>
    </subcellularLocation>
</comment>
<dbReference type="PATRIC" id="fig|270498.16.peg.1491"/>
<dbReference type="EMBL" id="LAYJ01000105">
    <property type="protein sequence ID" value="KKI50510.1"/>
    <property type="molecule type" value="Genomic_DNA"/>
</dbReference>
<proteinExistence type="inferred from homology"/>
<evidence type="ECO:0000256" key="5">
    <source>
        <dbReference type="ARBA" id="ARBA00024934"/>
    </source>
</evidence>
<comment type="caution">
    <text evidence="7">The sequence shown here is derived from an EMBL/GenBank/DDBJ whole genome shotgun (WGS) entry which is preliminary data.</text>
</comment>